<sequence>MTILRSGRAAFRFSGPDATRLLADVITGFVAPEPGPARWWALLSPQGKIQAEGLIGVDGEAYLLDVAADAADAFFKRMKMYRLRAKVEIEDLRETHRVGWQAEAPTPAEGLVAHEDPRAGGLGWRVIAPGALAEDWSTDEAPWHARRVAAAIAEMGPDFLPDSQFPHDLGMDLLDGIDFSKGCYVGQEVVSRMKHRGTARRRPVIVEASGLTPKDPVVAGGREAGRVGTIADGTALAIIRLDRVVDPEAVTAGSAPARLHLPSWASYRFGESAETE</sequence>
<evidence type="ECO:0000256" key="1">
    <source>
        <dbReference type="ARBA" id="ARBA00022946"/>
    </source>
</evidence>
<proteinExistence type="predicted"/>
<dbReference type="InterPro" id="IPR027266">
    <property type="entry name" value="TrmE/GcvT-like"/>
</dbReference>
<dbReference type="GO" id="GO:0016226">
    <property type="term" value="P:iron-sulfur cluster assembly"/>
    <property type="evidence" value="ECO:0007669"/>
    <property type="project" value="TreeGrafter"/>
</dbReference>
<dbReference type="SUPFAM" id="SSF103025">
    <property type="entry name" value="Folate-binding domain"/>
    <property type="match status" value="1"/>
</dbReference>
<organism evidence="3 4">
    <name type="scientific">Arsenicitalea aurantiaca</name>
    <dbReference type="NCBI Taxonomy" id="1783274"/>
    <lineage>
        <taxon>Bacteria</taxon>
        <taxon>Pseudomonadati</taxon>
        <taxon>Pseudomonadota</taxon>
        <taxon>Alphaproteobacteria</taxon>
        <taxon>Hyphomicrobiales</taxon>
        <taxon>Devosiaceae</taxon>
        <taxon>Arsenicitalea</taxon>
    </lineage>
</organism>
<dbReference type="InterPro" id="IPR045179">
    <property type="entry name" value="YgfZ/GcvT"/>
</dbReference>
<dbReference type="InterPro" id="IPR017703">
    <property type="entry name" value="YgfZ/GCV_T_CS"/>
</dbReference>
<evidence type="ECO:0000313" key="4">
    <source>
        <dbReference type="Proteomes" id="UP000281547"/>
    </source>
</evidence>
<keyword evidence="1" id="KW-0809">Transit peptide</keyword>
<dbReference type="PANTHER" id="PTHR22602:SF0">
    <property type="entry name" value="TRANSFERASE CAF17, MITOCHONDRIAL-RELATED"/>
    <property type="match status" value="1"/>
</dbReference>
<dbReference type="NCBIfam" id="TIGR03317">
    <property type="entry name" value="ygfZ_signature"/>
    <property type="match status" value="1"/>
</dbReference>
<dbReference type="AlphaFoldDB" id="A0A433XAM1"/>
<dbReference type="InterPro" id="IPR057460">
    <property type="entry name" value="CAF17_C"/>
</dbReference>
<feature type="domain" description="CAF17 C-terminal" evidence="2">
    <location>
        <begin position="200"/>
        <end position="266"/>
    </location>
</feature>
<dbReference type="Gene3D" id="3.30.1360.120">
    <property type="entry name" value="Probable tRNA modification gtpase trme, domain 1"/>
    <property type="match status" value="2"/>
</dbReference>
<keyword evidence="4" id="KW-1185">Reference proteome</keyword>
<evidence type="ECO:0000259" key="2">
    <source>
        <dbReference type="Pfam" id="PF25455"/>
    </source>
</evidence>
<evidence type="ECO:0000313" key="3">
    <source>
        <dbReference type="EMBL" id="RUT31129.1"/>
    </source>
</evidence>
<dbReference type="PANTHER" id="PTHR22602">
    <property type="entry name" value="TRANSFERASE CAF17, MITOCHONDRIAL-RELATED"/>
    <property type="match status" value="1"/>
</dbReference>
<dbReference type="EMBL" id="RZNJ01000003">
    <property type="protein sequence ID" value="RUT31129.1"/>
    <property type="molecule type" value="Genomic_DNA"/>
</dbReference>
<comment type="caution">
    <text evidence="3">The sequence shown here is derived from an EMBL/GenBank/DDBJ whole genome shotgun (WGS) entry which is preliminary data.</text>
</comment>
<gene>
    <name evidence="3" type="ORF">EMQ25_09665</name>
</gene>
<dbReference type="RefSeq" id="WP_127188375.1">
    <property type="nucleotide sequence ID" value="NZ_RZNJ01000003.1"/>
</dbReference>
<dbReference type="Proteomes" id="UP000281547">
    <property type="component" value="Unassembled WGS sequence"/>
</dbReference>
<reference evidence="3 4" key="1">
    <citation type="journal article" date="2016" name="Int. J. Syst. Evol. Microbiol.">
        <title>Arsenicitalea aurantiaca gen. nov., sp. nov., a new member of the family Hyphomicrobiaceae, isolated from high-arsenic sediment.</title>
        <authorList>
            <person name="Mu Y."/>
            <person name="Zhou L."/>
            <person name="Zeng X.C."/>
            <person name="Liu L."/>
            <person name="Pan Y."/>
            <person name="Chen X."/>
            <person name="Wang J."/>
            <person name="Li S."/>
            <person name="Li W.J."/>
            <person name="Wang Y."/>
        </authorList>
    </citation>
    <scope>NUCLEOTIDE SEQUENCE [LARGE SCALE GENOMIC DNA]</scope>
    <source>
        <strain evidence="3 4">42-50</strain>
    </source>
</reference>
<dbReference type="OrthoDB" id="9796287at2"/>
<protein>
    <submittedName>
        <fullName evidence="3">Folate-binding protein</fullName>
    </submittedName>
</protein>
<accession>A0A433XAM1</accession>
<name>A0A433XAM1_9HYPH</name>
<dbReference type="Pfam" id="PF25455">
    <property type="entry name" value="Beta-barrel_CAF17_C"/>
    <property type="match status" value="1"/>
</dbReference>